<feature type="transmembrane region" description="Helical" evidence="9">
    <location>
        <begin position="131"/>
        <end position="153"/>
    </location>
</feature>
<keyword evidence="2 9" id="KW-0813">Transport</keyword>
<evidence type="ECO:0000259" key="10">
    <source>
        <dbReference type="Pfam" id="PF04290"/>
    </source>
</evidence>
<comment type="similarity">
    <text evidence="8 9">Belongs to the TRAP transporter small permease family.</text>
</comment>
<evidence type="ECO:0000256" key="8">
    <source>
        <dbReference type="ARBA" id="ARBA00038436"/>
    </source>
</evidence>
<evidence type="ECO:0000256" key="7">
    <source>
        <dbReference type="ARBA" id="ARBA00023136"/>
    </source>
</evidence>
<evidence type="ECO:0000256" key="2">
    <source>
        <dbReference type="ARBA" id="ARBA00022448"/>
    </source>
</evidence>
<keyword evidence="6 9" id="KW-1133">Transmembrane helix</keyword>
<dbReference type="Pfam" id="PF04290">
    <property type="entry name" value="DctQ"/>
    <property type="match status" value="1"/>
</dbReference>
<keyword evidence="4 9" id="KW-0997">Cell inner membrane</keyword>
<feature type="domain" description="Tripartite ATP-independent periplasmic transporters DctQ component" evidence="10">
    <location>
        <begin position="26"/>
        <end position="157"/>
    </location>
</feature>
<dbReference type="GO" id="GO:0005886">
    <property type="term" value="C:plasma membrane"/>
    <property type="evidence" value="ECO:0007669"/>
    <property type="project" value="UniProtKB-SubCell"/>
</dbReference>
<dbReference type="AlphaFoldDB" id="A0A221K8W9"/>
<accession>A0A221K8W9</accession>
<evidence type="ECO:0000256" key="9">
    <source>
        <dbReference type="RuleBase" id="RU369079"/>
    </source>
</evidence>
<sequence length="179" mass="19686">MKQANKILAAVASAYAVIGAISVALMMLHITADVIGKFVFNQPLPGTIPIVSQFYMVFATFLPLAMVERANSHISVEIIVQNFPKRMQDFIAMLACALGTIMFGLLTWRALIEAGRKYSVGTFSYEQGHKILTWPTYYIVPLGTGLLTLVMFYKLACYFTGYGDDTPPAKNDVTTQGTV</sequence>
<keyword evidence="5 9" id="KW-0812">Transmembrane</keyword>
<dbReference type="KEGG" id="spse:SULPSESMR1_04111"/>
<name>A0A221K8W9_9RHOB</name>
<feature type="transmembrane region" description="Helical" evidence="9">
    <location>
        <begin position="50"/>
        <end position="70"/>
    </location>
</feature>
<keyword evidence="3" id="KW-1003">Cell membrane</keyword>
<keyword evidence="12" id="KW-1185">Reference proteome</keyword>
<evidence type="ECO:0000256" key="6">
    <source>
        <dbReference type="ARBA" id="ARBA00022989"/>
    </source>
</evidence>
<feature type="transmembrane region" description="Helical" evidence="9">
    <location>
        <begin position="90"/>
        <end position="111"/>
    </location>
</feature>
<protein>
    <recommendedName>
        <fullName evidence="9">TRAP transporter small permease protein</fullName>
    </recommendedName>
</protein>
<evidence type="ECO:0000313" key="12">
    <source>
        <dbReference type="Proteomes" id="UP000199754"/>
    </source>
</evidence>
<comment type="subunit">
    <text evidence="9">The complex comprises the extracytoplasmic solute receptor protein and the two transmembrane proteins.</text>
</comment>
<dbReference type="RefSeq" id="WP_089423309.1">
    <property type="nucleotide sequence ID" value="NZ_CP022419.1"/>
</dbReference>
<dbReference type="GO" id="GO:0015740">
    <property type="term" value="P:C4-dicarboxylate transport"/>
    <property type="evidence" value="ECO:0007669"/>
    <property type="project" value="TreeGrafter"/>
</dbReference>
<dbReference type="InterPro" id="IPR007387">
    <property type="entry name" value="TRAP_DctQ"/>
</dbReference>
<evidence type="ECO:0000256" key="4">
    <source>
        <dbReference type="ARBA" id="ARBA00022519"/>
    </source>
</evidence>
<geneLocation type="plasmid" evidence="11 12">
    <name>pSMR1-4</name>
</geneLocation>
<comment type="subcellular location">
    <subcellularLocation>
        <location evidence="1 9">Cell inner membrane</location>
        <topology evidence="1 9">Multi-pass membrane protein</topology>
    </subcellularLocation>
</comment>
<feature type="transmembrane region" description="Helical" evidence="9">
    <location>
        <begin position="7"/>
        <end position="30"/>
    </location>
</feature>
<dbReference type="Proteomes" id="UP000199754">
    <property type="component" value="Plasmid pSMR1-4"/>
</dbReference>
<proteinExistence type="inferred from homology"/>
<keyword evidence="11" id="KW-0614">Plasmid</keyword>
<comment type="function">
    <text evidence="9">Part of the tripartite ATP-independent periplasmic (TRAP) transport system.</text>
</comment>
<reference evidence="11 12" key="1">
    <citation type="submission" date="2017-07" db="EMBL/GenBank/DDBJ databases">
        <title>Genome Sequence of Sulfitobacter pseudonitzschiae Strain SMR1 Isolated from a culture of the Diatom Skeletonema marinoi.</title>
        <authorList>
            <person name="Topel M."/>
            <person name="Pinder M.I.M."/>
            <person name="Johansson O.N."/>
            <person name="Kourtchenko O."/>
            <person name="Godhe A."/>
            <person name="Clarke A.K."/>
        </authorList>
    </citation>
    <scope>NUCLEOTIDE SEQUENCE [LARGE SCALE GENOMIC DNA]</scope>
    <source>
        <strain evidence="11 12">SMR1</strain>
        <plasmid evidence="11 12">pSMR1-4</plasmid>
    </source>
</reference>
<organism evidence="11 12">
    <name type="scientific">Pseudosulfitobacter pseudonitzschiae</name>
    <dbReference type="NCBI Taxonomy" id="1402135"/>
    <lineage>
        <taxon>Bacteria</taxon>
        <taxon>Pseudomonadati</taxon>
        <taxon>Pseudomonadota</taxon>
        <taxon>Alphaproteobacteria</taxon>
        <taxon>Rhodobacterales</taxon>
        <taxon>Roseobacteraceae</taxon>
        <taxon>Pseudosulfitobacter</taxon>
    </lineage>
</organism>
<dbReference type="EMBL" id="CP022419">
    <property type="protein sequence ID" value="ASM75303.1"/>
    <property type="molecule type" value="Genomic_DNA"/>
</dbReference>
<evidence type="ECO:0000256" key="1">
    <source>
        <dbReference type="ARBA" id="ARBA00004429"/>
    </source>
</evidence>
<dbReference type="PANTHER" id="PTHR35011">
    <property type="entry name" value="2,3-DIKETO-L-GULONATE TRAP TRANSPORTER SMALL PERMEASE PROTEIN YIAM"/>
    <property type="match status" value="1"/>
</dbReference>
<dbReference type="PANTHER" id="PTHR35011:SF10">
    <property type="entry name" value="TRAP TRANSPORTER SMALL PERMEASE PROTEIN"/>
    <property type="match status" value="1"/>
</dbReference>
<gene>
    <name evidence="11" type="ORF">SULPSESMR1_04111</name>
</gene>
<dbReference type="GO" id="GO:0022857">
    <property type="term" value="F:transmembrane transporter activity"/>
    <property type="evidence" value="ECO:0007669"/>
    <property type="project" value="UniProtKB-UniRule"/>
</dbReference>
<dbReference type="InterPro" id="IPR055348">
    <property type="entry name" value="DctQ"/>
</dbReference>
<evidence type="ECO:0000313" key="11">
    <source>
        <dbReference type="EMBL" id="ASM75303.1"/>
    </source>
</evidence>
<dbReference type="OrthoDB" id="4250245at2"/>
<keyword evidence="7 9" id="KW-0472">Membrane</keyword>
<evidence type="ECO:0000256" key="5">
    <source>
        <dbReference type="ARBA" id="ARBA00022692"/>
    </source>
</evidence>
<evidence type="ECO:0000256" key="3">
    <source>
        <dbReference type="ARBA" id="ARBA00022475"/>
    </source>
</evidence>